<dbReference type="Proteomes" id="UP000000305">
    <property type="component" value="Unassembled WGS sequence"/>
</dbReference>
<dbReference type="PROSITE" id="PS50871">
    <property type="entry name" value="C1Q"/>
    <property type="match status" value="1"/>
</dbReference>
<accession>E9GE96</accession>
<dbReference type="SUPFAM" id="SSF49842">
    <property type="entry name" value="TNF-like"/>
    <property type="match status" value="1"/>
</dbReference>
<dbReference type="Pfam" id="PF00386">
    <property type="entry name" value="C1q"/>
    <property type="match status" value="1"/>
</dbReference>
<evidence type="ECO:0000259" key="5">
    <source>
        <dbReference type="PROSITE" id="PS50871"/>
    </source>
</evidence>
<sequence length="499" mass="54850">MGYTSGQRPRPMFPSDTYPVFPVRITRPRNPQDFPSVGSPANIVGAHVQCEKELEEMNKRLIVTNDVIETMKNDLKAEIAALKTELENLKKIPGGNIEVEDFKKQLDETKVAVDGLTTEMSVNSQLLIDSMAAIDVLEAGFAANENSLTEAVQKVGELENRVKDNAQLVAESLVDMASFKEEFAGIKNTVNKNMEETHLNLDMLKESIAATGNILMATANTLDKIDDFDFENIQNQIGVHSGEIGLLKDNMEEAKTATTILMTDFQDVKQNLTETITAIEEMEEQLTANELPKSIGKMPTSCADLKQIGYLKSGVYSVMGGKSVLNVYCDFTVDEKKMEKVIGHVDVKSSPVYFSVERSSSFNRTNIAIPFESSQTNVGGAMDLTSGVFTAPVLGVYSFNFHGQAEFNSSSTSVPHMAVGLFVNNERVALALTEEANTRISSTGRGQRSPLSLSTTVQLKKGDRVWLNMFSSSGTISLYDNDNRHSDFSGWLIEETISQ</sequence>
<dbReference type="InterPro" id="IPR001073">
    <property type="entry name" value="C1q_dom"/>
</dbReference>
<keyword evidence="7" id="KW-1185">Reference proteome</keyword>
<name>E9GE96_DAPPU</name>
<evidence type="ECO:0000256" key="3">
    <source>
        <dbReference type="ARBA" id="ARBA00022729"/>
    </source>
</evidence>
<feature type="domain" description="C1q" evidence="5">
    <location>
        <begin position="347"/>
        <end position="499"/>
    </location>
</feature>
<feature type="coiled-coil region" evidence="4">
    <location>
        <begin position="65"/>
        <end position="119"/>
    </location>
</feature>
<evidence type="ECO:0000256" key="4">
    <source>
        <dbReference type="SAM" id="Coils"/>
    </source>
</evidence>
<evidence type="ECO:0000313" key="7">
    <source>
        <dbReference type="Proteomes" id="UP000000305"/>
    </source>
</evidence>
<dbReference type="GO" id="GO:0005615">
    <property type="term" value="C:extracellular space"/>
    <property type="evidence" value="ECO:0000318"/>
    <property type="project" value="GO_Central"/>
</dbReference>
<keyword evidence="4" id="KW-0175">Coiled coil</keyword>
<proteinExistence type="predicted"/>
<dbReference type="AlphaFoldDB" id="E9GE96"/>
<dbReference type="PANTHER" id="PTHR22923:SF62">
    <property type="entry name" value="CVP18"/>
    <property type="match status" value="1"/>
</dbReference>
<protein>
    <submittedName>
        <fullName evidence="6">C1q and tumor necrosis factor-related protein 2</fullName>
    </submittedName>
</protein>
<comment type="subcellular location">
    <subcellularLocation>
        <location evidence="1">Secreted</location>
    </subcellularLocation>
</comment>
<gene>
    <name evidence="6" type="ORF">DAPPUDRAFT_223872</name>
</gene>
<evidence type="ECO:0000256" key="1">
    <source>
        <dbReference type="ARBA" id="ARBA00004613"/>
    </source>
</evidence>
<evidence type="ECO:0000313" key="6">
    <source>
        <dbReference type="EMBL" id="EFX82227.1"/>
    </source>
</evidence>
<dbReference type="PANTHER" id="PTHR22923">
    <property type="entry name" value="CEREBELLIN-RELATED"/>
    <property type="match status" value="1"/>
</dbReference>
<dbReference type="SMART" id="SM00110">
    <property type="entry name" value="C1Q"/>
    <property type="match status" value="1"/>
</dbReference>
<evidence type="ECO:0000256" key="2">
    <source>
        <dbReference type="ARBA" id="ARBA00022525"/>
    </source>
</evidence>
<dbReference type="eggNOG" id="ENOG502QSK2">
    <property type="taxonomic scope" value="Eukaryota"/>
</dbReference>
<dbReference type="InParanoid" id="E9GE96"/>
<dbReference type="InterPro" id="IPR014716">
    <property type="entry name" value="Fibrinogen_a/b/g_C_1"/>
</dbReference>
<dbReference type="InterPro" id="IPR008983">
    <property type="entry name" value="Tumour_necrosis_fac-like_dom"/>
</dbReference>
<dbReference type="OrthoDB" id="6366638at2759"/>
<keyword evidence="2" id="KW-0964">Secreted</keyword>
<dbReference type="HOGENOM" id="CLU_579046_0_0_1"/>
<organism evidence="6 7">
    <name type="scientific">Daphnia pulex</name>
    <name type="common">Water flea</name>
    <dbReference type="NCBI Taxonomy" id="6669"/>
    <lineage>
        <taxon>Eukaryota</taxon>
        <taxon>Metazoa</taxon>
        <taxon>Ecdysozoa</taxon>
        <taxon>Arthropoda</taxon>
        <taxon>Crustacea</taxon>
        <taxon>Branchiopoda</taxon>
        <taxon>Diplostraca</taxon>
        <taxon>Cladocera</taxon>
        <taxon>Anomopoda</taxon>
        <taxon>Daphniidae</taxon>
        <taxon>Daphnia</taxon>
    </lineage>
</organism>
<dbReference type="KEGG" id="dpx:DAPPUDRAFT_223872"/>
<dbReference type="InterPro" id="IPR050822">
    <property type="entry name" value="Cerebellin_Synaptic_Org"/>
</dbReference>
<reference evidence="6 7" key="1">
    <citation type="journal article" date="2011" name="Science">
        <title>The ecoresponsive genome of Daphnia pulex.</title>
        <authorList>
            <person name="Colbourne J.K."/>
            <person name="Pfrender M.E."/>
            <person name="Gilbert D."/>
            <person name="Thomas W.K."/>
            <person name="Tucker A."/>
            <person name="Oakley T.H."/>
            <person name="Tokishita S."/>
            <person name="Aerts A."/>
            <person name="Arnold G.J."/>
            <person name="Basu M.K."/>
            <person name="Bauer D.J."/>
            <person name="Caceres C.E."/>
            <person name="Carmel L."/>
            <person name="Casola C."/>
            <person name="Choi J.H."/>
            <person name="Detter J.C."/>
            <person name="Dong Q."/>
            <person name="Dusheyko S."/>
            <person name="Eads B.D."/>
            <person name="Frohlich T."/>
            <person name="Geiler-Samerotte K.A."/>
            <person name="Gerlach D."/>
            <person name="Hatcher P."/>
            <person name="Jogdeo S."/>
            <person name="Krijgsveld J."/>
            <person name="Kriventseva E.V."/>
            <person name="Kultz D."/>
            <person name="Laforsch C."/>
            <person name="Lindquist E."/>
            <person name="Lopez J."/>
            <person name="Manak J.R."/>
            <person name="Muller J."/>
            <person name="Pangilinan J."/>
            <person name="Patwardhan R.P."/>
            <person name="Pitluck S."/>
            <person name="Pritham E.J."/>
            <person name="Rechtsteiner A."/>
            <person name="Rho M."/>
            <person name="Rogozin I.B."/>
            <person name="Sakarya O."/>
            <person name="Salamov A."/>
            <person name="Schaack S."/>
            <person name="Shapiro H."/>
            <person name="Shiga Y."/>
            <person name="Skalitzky C."/>
            <person name="Smith Z."/>
            <person name="Souvorov A."/>
            <person name="Sung W."/>
            <person name="Tang Z."/>
            <person name="Tsuchiya D."/>
            <person name="Tu H."/>
            <person name="Vos H."/>
            <person name="Wang M."/>
            <person name="Wolf Y.I."/>
            <person name="Yamagata H."/>
            <person name="Yamada T."/>
            <person name="Ye Y."/>
            <person name="Shaw J.R."/>
            <person name="Andrews J."/>
            <person name="Crease T.J."/>
            <person name="Tang H."/>
            <person name="Lucas S.M."/>
            <person name="Robertson H.M."/>
            <person name="Bork P."/>
            <person name="Koonin E.V."/>
            <person name="Zdobnov E.M."/>
            <person name="Grigoriev I.V."/>
            <person name="Lynch M."/>
            <person name="Boore J.L."/>
        </authorList>
    </citation>
    <scope>NUCLEOTIDE SEQUENCE [LARGE SCALE GENOMIC DNA]</scope>
</reference>
<dbReference type="Gene3D" id="2.60.120.40">
    <property type="match status" value="1"/>
</dbReference>
<keyword evidence="3" id="KW-0732">Signal</keyword>
<dbReference type="EMBL" id="GL732540">
    <property type="protein sequence ID" value="EFX82227.1"/>
    <property type="molecule type" value="Genomic_DNA"/>
</dbReference>
<dbReference type="Gene3D" id="3.90.215.10">
    <property type="entry name" value="Gamma Fibrinogen, chain A, domain 1"/>
    <property type="match status" value="1"/>
</dbReference>